<keyword evidence="3" id="KW-1185">Reference proteome</keyword>
<reference evidence="2 3" key="1">
    <citation type="submission" date="2018-05" db="EMBL/GenBank/DDBJ databases">
        <title>Genomic Encyclopedia of Type Strains, Phase IV (KMG-IV): sequencing the most valuable type-strain genomes for metagenomic binning, comparative biology and taxonomic classification.</title>
        <authorList>
            <person name="Goeker M."/>
        </authorList>
    </citation>
    <scope>NUCLEOTIDE SEQUENCE [LARGE SCALE GENOMIC DNA]</scope>
    <source>
        <strain evidence="2 3">DSM 16791</strain>
    </source>
</reference>
<dbReference type="OrthoDB" id="9804023at2"/>
<dbReference type="EMBL" id="QGTR01000002">
    <property type="protein sequence ID" value="PWW01753.1"/>
    <property type="molecule type" value="Genomic_DNA"/>
</dbReference>
<dbReference type="GO" id="GO:0006508">
    <property type="term" value="P:proteolysis"/>
    <property type="evidence" value="ECO:0007669"/>
    <property type="project" value="UniProtKB-KW"/>
</dbReference>
<accession>A0A317PMK7</accession>
<dbReference type="InterPro" id="IPR002931">
    <property type="entry name" value="Transglutaminase-like"/>
</dbReference>
<dbReference type="SUPFAM" id="SSF54001">
    <property type="entry name" value="Cysteine proteinases"/>
    <property type="match status" value="1"/>
</dbReference>
<dbReference type="Proteomes" id="UP000246352">
    <property type="component" value="Unassembled WGS sequence"/>
</dbReference>
<dbReference type="InterPro" id="IPR038765">
    <property type="entry name" value="Papain-like_cys_pep_sf"/>
</dbReference>
<dbReference type="Pfam" id="PF08379">
    <property type="entry name" value="Bact_transglu_N"/>
    <property type="match status" value="1"/>
</dbReference>
<keyword evidence="2" id="KW-0378">Hydrolase</keyword>
<sequence length="264" mass="29090">MLLKISHTTDYIYGAPVSYALQRLRLTPQDNSLQTVKSWQSAVEGGSIEARYRDQFDNLVELVSAHRNTSAIRVIASGIVETNDKAGVLGAHRGYMPLWLYQRETALTKPGKHIRELARTLPKTGDLDQLHLLMNAIHDKMTYITGATHTETLAEEALADGHGVCQDHAHVFAAGARLLGFPSRYVSGYLLMDGQVEQVASHAWAQAYIESLGWVGFDPANDMCPDDRYVYLAYGLDYRDAAPISGIRTGQGDEALAVSITVEQ</sequence>
<dbReference type="RefSeq" id="WP_110031521.1">
    <property type="nucleotide sequence ID" value="NZ_QGTR01000002.1"/>
</dbReference>
<evidence type="ECO:0000313" key="2">
    <source>
        <dbReference type="EMBL" id="PWW01753.1"/>
    </source>
</evidence>
<dbReference type="InterPro" id="IPR013589">
    <property type="entry name" value="Bac_transglu_N"/>
</dbReference>
<dbReference type="SMART" id="SM00460">
    <property type="entry name" value="TGc"/>
    <property type="match status" value="1"/>
</dbReference>
<keyword evidence="2" id="KW-0645">Protease</keyword>
<dbReference type="Gene3D" id="3.10.620.30">
    <property type="match status" value="1"/>
</dbReference>
<dbReference type="PANTHER" id="PTHR33490">
    <property type="entry name" value="BLR5614 PROTEIN-RELATED"/>
    <property type="match status" value="1"/>
</dbReference>
<comment type="caution">
    <text evidence="2">The sequence shown here is derived from an EMBL/GenBank/DDBJ whole genome shotgun (WGS) entry which is preliminary data.</text>
</comment>
<dbReference type="AlphaFoldDB" id="A0A317PMK7"/>
<protein>
    <submittedName>
        <fullName evidence="2">Transglutaminase-like putative cysteine protease</fullName>
    </submittedName>
</protein>
<dbReference type="GO" id="GO:0008233">
    <property type="term" value="F:peptidase activity"/>
    <property type="evidence" value="ECO:0007669"/>
    <property type="project" value="UniProtKB-KW"/>
</dbReference>
<dbReference type="Pfam" id="PF01841">
    <property type="entry name" value="Transglut_core"/>
    <property type="match status" value="1"/>
</dbReference>
<feature type="domain" description="Transglutaminase-like" evidence="1">
    <location>
        <begin position="157"/>
        <end position="221"/>
    </location>
</feature>
<evidence type="ECO:0000259" key="1">
    <source>
        <dbReference type="SMART" id="SM00460"/>
    </source>
</evidence>
<dbReference type="PANTHER" id="PTHR33490:SF6">
    <property type="entry name" value="SLL1049 PROTEIN"/>
    <property type="match status" value="1"/>
</dbReference>
<evidence type="ECO:0000313" key="3">
    <source>
        <dbReference type="Proteomes" id="UP000246352"/>
    </source>
</evidence>
<gene>
    <name evidence="2" type="ORF">DFR52_102417</name>
</gene>
<proteinExistence type="predicted"/>
<organism evidence="2 3">
    <name type="scientific">Hoeflea marina</name>
    <dbReference type="NCBI Taxonomy" id="274592"/>
    <lineage>
        <taxon>Bacteria</taxon>
        <taxon>Pseudomonadati</taxon>
        <taxon>Pseudomonadota</taxon>
        <taxon>Alphaproteobacteria</taxon>
        <taxon>Hyphomicrobiales</taxon>
        <taxon>Rhizobiaceae</taxon>
        <taxon>Hoeflea</taxon>
    </lineage>
</organism>
<name>A0A317PMK7_9HYPH</name>